<dbReference type="EMBL" id="CP073754">
    <property type="protein sequence ID" value="QWF71289.1"/>
    <property type="molecule type" value="Genomic_DNA"/>
</dbReference>
<keyword evidence="6 12" id="KW-0812">Transmembrane</keyword>
<feature type="transmembrane region" description="Helical" evidence="12">
    <location>
        <begin position="425"/>
        <end position="447"/>
    </location>
</feature>
<evidence type="ECO:0000256" key="5">
    <source>
        <dbReference type="ARBA" id="ARBA00022617"/>
    </source>
</evidence>
<accession>A0A975MPW4</accession>
<evidence type="ECO:0000256" key="4">
    <source>
        <dbReference type="ARBA" id="ARBA00022475"/>
    </source>
</evidence>
<feature type="transmembrane region" description="Helical" evidence="12">
    <location>
        <begin position="344"/>
        <end position="367"/>
    </location>
</feature>
<keyword evidence="13" id="KW-0560">Oxidoreductase</keyword>
<feature type="transmembrane region" description="Helical" evidence="12">
    <location>
        <begin position="56"/>
        <end position="74"/>
    </location>
</feature>
<name>A0A975MPW4_9GAMM</name>
<keyword evidence="8" id="KW-0249">Electron transport</keyword>
<evidence type="ECO:0000256" key="7">
    <source>
        <dbReference type="ARBA" id="ARBA00022723"/>
    </source>
</evidence>
<dbReference type="PANTHER" id="PTHR30365">
    <property type="entry name" value="CYTOCHROME D UBIQUINOL OXIDASE"/>
    <property type="match status" value="1"/>
</dbReference>
<dbReference type="GO" id="GO:0046872">
    <property type="term" value="F:metal ion binding"/>
    <property type="evidence" value="ECO:0007669"/>
    <property type="project" value="UniProtKB-KW"/>
</dbReference>
<feature type="transmembrane region" description="Helical" evidence="12">
    <location>
        <begin position="222"/>
        <end position="242"/>
    </location>
</feature>
<evidence type="ECO:0000256" key="1">
    <source>
        <dbReference type="ARBA" id="ARBA00004651"/>
    </source>
</evidence>
<evidence type="ECO:0000256" key="8">
    <source>
        <dbReference type="ARBA" id="ARBA00022982"/>
    </source>
</evidence>
<keyword evidence="14" id="KW-1185">Reference proteome</keyword>
<dbReference type="PANTHER" id="PTHR30365:SF14">
    <property type="entry name" value="CYTOCHROME BD MENAQUINOL OXIDASE SUBUNIT I-RELATED"/>
    <property type="match status" value="1"/>
</dbReference>
<dbReference type="GO" id="GO:0020037">
    <property type="term" value="F:heme binding"/>
    <property type="evidence" value="ECO:0007669"/>
    <property type="project" value="TreeGrafter"/>
</dbReference>
<keyword evidence="9 12" id="KW-1133">Transmembrane helix</keyword>
<evidence type="ECO:0000256" key="9">
    <source>
        <dbReference type="ARBA" id="ARBA00022989"/>
    </source>
</evidence>
<evidence type="ECO:0000256" key="6">
    <source>
        <dbReference type="ARBA" id="ARBA00022692"/>
    </source>
</evidence>
<dbReference type="KEGG" id="mpad:KEF85_02000"/>
<evidence type="ECO:0000256" key="11">
    <source>
        <dbReference type="ARBA" id="ARBA00023136"/>
    </source>
</evidence>
<dbReference type="GO" id="GO:0009055">
    <property type="term" value="F:electron transfer activity"/>
    <property type="evidence" value="ECO:0007669"/>
    <property type="project" value="InterPro"/>
</dbReference>
<feature type="transmembrane region" description="Helical" evidence="12">
    <location>
        <begin position="94"/>
        <end position="118"/>
    </location>
</feature>
<feature type="transmembrane region" description="Helical" evidence="12">
    <location>
        <begin position="379"/>
        <end position="397"/>
    </location>
</feature>
<evidence type="ECO:0000313" key="13">
    <source>
        <dbReference type="EMBL" id="QWF71289.1"/>
    </source>
</evidence>
<feature type="transmembrane region" description="Helical" evidence="12">
    <location>
        <begin position="192"/>
        <end position="210"/>
    </location>
</feature>
<dbReference type="Proteomes" id="UP000676649">
    <property type="component" value="Chromosome"/>
</dbReference>
<keyword evidence="3" id="KW-0813">Transport</keyword>
<feature type="transmembrane region" description="Helical" evidence="12">
    <location>
        <begin position="130"/>
        <end position="148"/>
    </location>
</feature>
<dbReference type="GO" id="GO:0070069">
    <property type="term" value="C:cytochrome complex"/>
    <property type="evidence" value="ECO:0007669"/>
    <property type="project" value="InterPro"/>
</dbReference>
<keyword evidence="10" id="KW-0408">Iron</keyword>
<evidence type="ECO:0000313" key="14">
    <source>
        <dbReference type="Proteomes" id="UP000676649"/>
    </source>
</evidence>
<proteinExistence type="inferred from homology"/>
<reference evidence="13" key="1">
    <citation type="submission" date="2021-04" db="EMBL/GenBank/DDBJ databases">
        <title>Draft genome sequence data of methanotrophic Methylovulum sp. strain S1L and Methylomonas sp. strain S2AM isolated from boreal lake water columns.</title>
        <authorList>
            <person name="Rissanen A.J."/>
            <person name="Mangayil R."/>
            <person name="Svenning M.M."/>
            <person name="Khanongnuch R."/>
        </authorList>
    </citation>
    <scope>NUCLEOTIDE SEQUENCE</scope>
    <source>
        <strain evidence="13">S2AM</strain>
    </source>
</reference>
<feature type="transmembrane region" description="Helical" evidence="12">
    <location>
        <begin position="12"/>
        <end position="35"/>
    </location>
</feature>
<evidence type="ECO:0000256" key="10">
    <source>
        <dbReference type="ARBA" id="ARBA00023004"/>
    </source>
</evidence>
<sequence length="466" mass="52353">MISATVVELSHWQFALTSAFHLVFMPLNLSLSLLLSMTETRNLLSRNSGYKLICEFWTRIFAINFSLGLLARLGMLFQYGTQDSYFSDYAGEVLFLPIGIELLGSFWLAALLFGPYVYGRQAMGKIPHLLISWLLCLALLLGAGWQLLAQSWLENPQAAVFNYQSFRLELNDFKHILENSATVWQVLNDLSLAYLIGAGTILAISSWRWYHHASPEIDRYSYRFAALLGLLAVSSLLTSTLIHHPLTPLASQSVALLTDADRTALTAKTEAKIHNSIYAYRLLLELRDENQSAQLLENFQQNQADLGYVWLLKPWTDHLAEASDQQVKQAAQASLPDKTELMNWLQLFALLCTALSLLGFLLATGFSHRRIPPLWLLKSAYYLGALPWLAALCSWLATQINLQHWGVFAQLPSFLGVSSLATTDLWFNLGLDSMIGLTLLAIAVFLLRPAVMQNLVPLWPESKDEL</sequence>
<dbReference type="InterPro" id="IPR002585">
    <property type="entry name" value="Cyt-d_ubiquinol_oxidase_su_1"/>
</dbReference>
<evidence type="ECO:0000256" key="2">
    <source>
        <dbReference type="ARBA" id="ARBA00009819"/>
    </source>
</evidence>
<keyword evidence="7" id="KW-0479">Metal-binding</keyword>
<dbReference type="Pfam" id="PF01654">
    <property type="entry name" value="Cyt_bd_oxida_I"/>
    <property type="match status" value="1"/>
</dbReference>
<dbReference type="GO" id="GO:0016682">
    <property type="term" value="F:oxidoreductase activity, acting on diphenols and related substances as donors, oxygen as acceptor"/>
    <property type="evidence" value="ECO:0007669"/>
    <property type="project" value="TreeGrafter"/>
</dbReference>
<comment type="similarity">
    <text evidence="2">Belongs to the cytochrome ubiquinol oxidase subunit 1 family.</text>
</comment>
<evidence type="ECO:0000256" key="3">
    <source>
        <dbReference type="ARBA" id="ARBA00022448"/>
    </source>
</evidence>
<keyword evidence="11 12" id="KW-0472">Membrane</keyword>
<keyword evidence="5" id="KW-0349">Heme</keyword>
<dbReference type="GO" id="GO:0019646">
    <property type="term" value="P:aerobic electron transport chain"/>
    <property type="evidence" value="ECO:0007669"/>
    <property type="project" value="InterPro"/>
</dbReference>
<dbReference type="GO" id="GO:0005886">
    <property type="term" value="C:plasma membrane"/>
    <property type="evidence" value="ECO:0007669"/>
    <property type="project" value="UniProtKB-SubCell"/>
</dbReference>
<gene>
    <name evidence="13" type="ORF">KEF85_02000</name>
</gene>
<comment type="subcellular location">
    <subcellularLocation>
        <location evidence="1">Cell membrane</location>
        <topology evidence="1">Multi-pass membrane protein</topology>
    </subcellularLocation>
</comment>
<dbReference type="AlphaFoldDB" id="A0A975MPW4"/>
<protein>
    <submittedName>
        <fullName evidence="13">Cytochrome ubiquinol oxidase subunit I</fullName>
        <ecNumber evidence="13">1.10.3.-</ecNumber>
    </submittedName>
</protein>
<organism evidence="13 14">
    <name type="scientific">Methylomonas paludis</name>
    <dbReference type="NCBI Taxonomy" id="1173101"/>
    <lineage>
        <taxon>Bacteria</taxon>
        <taxon>Pseudomonadati</taxon>
        <taxon>Pseudomonadota</taxon>
        <taxon>Gammaproteobacteria</taxon>
        <taxon>Methylococcales</taxon>
        <taxon>Methylococcaceae</taxon>
        <taxon>Methylomonas</taxon>
    </lineage>
</organism>
<evidence type="ECO:0000256" key="12">
    <source>
        <dbReference type="SAM" id="Phobius"/>
    </source>
</evidence>
<keyword evidence="4" id="KW-1003">Cell membrane</keyword>
<dbReference type="RefSeq" id="WP_215583070.1">
    <property type="nucleotide sequence ID" value="NZ_CP073754.1"/>
</dbReference>
<dbReference type="EC" id="1.10.3.-" evidence="13"/>